<dbReference type="Pfam" id="PF14759">
    <property type="entry name" value="Reductase_C"/>
    <property type="match status" value="1"/>
</dbReference>
<dbReference type="PANTHER" id="PTHR43557:SF2">
    <property type="entry name" value="RIESKE DOMAIN-CONTAINING PROTEIN-RELATED"/>
    <property type="match status" value="1"/>
</dbReference>
<evidence type="ECO:0000313" key="7">
    <source>
        <dbReference type="EMBL" id="CAG7644162.1"/>
    </source>
</evidence>
<name>A0A9W4H266_9ACTN</name>
<accession>A0A9W4H266</accession>
<dbReference type="RefSeq" id="WP_205048546.1">
    <property type="nucleotide sequence ID" value="NZ_CAJVAX010000017.1"/>
</dbReference>
<proteinExistence type="predicted"/>
<evidence type="ECO:0000256" key="3">
    <source>
        <dbReference type="ARBA" id="ARBA00022827"/>
    </source>
</evidence>
<dbReference type="Proteomes" id="UP001153328">
    <property type="component" value="Unassembled WGS sequence"/>
</dbReference>
<evidence type="ECO:0000259" key="5">
    <source>
        <dbReference type="Pfam" id="PF07992"/>
    </source>
</evidence>
<dbReference type="GO" id="GO:0016651">
    <property type="term" value="F:oxidoreductase activity, acting on NAD(P)H"/>
    <property type="evidence" value="ECO:0007669"/>
    <property type="project" value="TreeGrafter"/>
</dbReference>
<dbReference type="InterPro" id="IPR028202">
    <property type="entry name" value="Reductase_C"/>
</dbReference>
<evidence type="ECO:0000256" key="1">
    <source>
        <dbReference type="ARBA" id="ARBA00001974"/>
    </source>
</evidence>
<dbReference type="SUPFAM" id="SSF51905">
    <property type="entry name" value="FAD/NAD(P)-binding domain"/>
    <property type="match status" value="2"/>
</dbReference>
<dbReference type="InterPro" id="IPR050446">
    <property type="entry name" value="FAD-oxidoreductase/Apoptosis"/>
</dbReference>
<dbReference type="InterPro" id="IPR016156">
    <property type="entry name" value="FAD/NAD-linked_Rdtase_dimer_sf"/>
</dbReference>
<dbReference type="Gene3D" id="3.50.50.60">
    <property type="entry name" value="FAD/NAD(P)-binding domain"/>
    <property type="match status" value="2"/>
</dbReference>
<dbReference type="Gene3D" id="3.30.390.30">
    <property type="match status" value="1"/>
</dbReference>
<feature type="domain" description="FAD/NAD(P)-binding" evidence="5">
    <location>
        <begin position="8"/>
        <end position="307"/>
    </location>
</feature>
<evidence type="ECO:0000256" key="2">
    <source>
        <dbReference type="ARBA" id="ARBA00022630"/>
    </source>
</evidence>
<keyword evidence="3" id="KW-0274">FAD</keyword>
<dbReference type="GO" id="GO:0005737">
    <property type="term" value="C:cytoplasm"/>
    <property type="evidence" value="ECO:0007669"/>
    <property type="project" value="TreeGrafter"/>
</dbReference>
<evidence type="ECO:0000313" key="8">
    <source>
        <dbReference type="Proteomes" id="UP001153328"/>
    </source>
</evidence>
<dbReference type="GO" id="GO:0008860">
    <property type="term" value="F:ferredoxin-NAD+ reductase activity"/>
    <property type="evidence" value="ECO:0007669"/>
    <property type="project" value="UniProtKB-EC"/>
</dbReference>
<dbReference type="PRINTS" id="PR00411">
    <property type="entry name" value="PNDRDTASEI"/>
</dbReference>
<keyword evidence="8" id="KW-1185">Reference proteome</keyword>
<evidence type="ECO:0000256" key="4">
    <source>
        <dbReference type="ARBA" id="ARBA00023002"/>
    </source>
</evidence>
<organism evidence="7 8">
    <name type="scientific">Actinacidiphila bryophytorum</name>
    <dbReference type="NCBI Taxonomy" id="1436133"/>
    <lineage>
        <taxon>Bacteria</taxon>
        <taxon>Bacillati</taxon>
        <taxon>Actinomycetota</taxon>
        <taxon>Actinomycetes</taxon>
        <taxon>Kitasatosporales</taxon>
        <taxon>Streptomycetaceae</taxon>
        <taxon>Actinacidiphila</taxon>
    </lineage>
</organism>
<dbReference type="EMBL" id="CAJVAX010000017">
    <property type="protein sequence ID" value="CAG7644162.1"/>
    <property type="molecule type" value="Genomic_DNA"/>
</dbReference>
<dbReference type="Pfam" id="PF07992">
    <property type="entry name" value="Pyr_redox_2"/>
    <property type="match status" value="1"/>
</dbReference>
<dbReference type="PANTHER" id="PTHR43557">
    <property type="entry name" value="APOPTOSIS-INDUCING FACTOR 1"/>
    <property type="match status" value="1"/>
</dbReference>
<reference evidence="7" key="1">
    <citation type="submission" date="2021-06" db="EMBL/GenBank/DDBJ databases">
        <authorList>
            <person name="Arsene-Ploetze F."/>
        </authorList>
    </citation>
    <scope>NUCLEOTIDE SEQUENCE</scope>
    <source>
        <strain evidence="7">SBRY1</strain>
    </source>
</reference>
<dbReference type="AlphaFoldDB" id="A0A9W4H266"/>
<dbReference type="PRINTS" id="PR00368">
    <property type="entry name" value="FADPNR"/>
</dbReference>
<keyword evidence="2" id="KW-0285">Flavoprotein</keyword>
<evidence type="ECO:0000259" key="6">
    <source>
        <dbReference type="Pfam" id="PF14759"/>
    </source>
</evidence>
<sequence>MFGGGRDRVVIAGAGACAASAAETLRAEGYDGQIVMVGREPEPPYERPLLTREFLLPAAASGPQGVSRVRSARWFADNGVDLVLGTDVTGVSPQRHRVRLSSGRSLRYGKLLIATGGRPRRMPHADSDRVMYLRTRQDARELGERLGTEQRVAVLGAGFIGSEVAAAARARGIEVTLLDARDIPLQRSVGRHMARTLGEIHRSAGVEVRTGERALAVRDIPGGLLVETNRDRLECGLLLVALGMRPNTENFAAPGTGIAIANGIVVDEFCRTSVPDVFAAGDVAEQFNPLFGRRLHVEHFDNAVRQGRHAAVNMLGRGEPGREALWFWSDQYDHTVQSVGDLAYADEVVVRGRPDEASYSVFHLRRGAVRAVLALNRPRDVTAGRRLVAAGARLTPAELRDPSTDLRAAARVLHR</sequence>
<comment type="caution">
    <text evidence="7">The sequence shown here is derived from an EMBL/GenBank/DDBJ whole genome shotgun (WGS) entry which is preliminary data.</text>
</comment>
<keyword evidence="4 7" id="KW-0560">Oxidoreductase</keyword>
<dbReference type="InterPro" id="IPR036188">
    <property type="entry name" value="FAD/NAD-bd_sf"/>
</dbReference>
<protein>
    <submittedName>
        <fullName evidence="7">Anthranilate 1,2-dioxygenase system ferredoxin--NAD(+) reductase component</fullName>
        <ecNumber evidence="7">1.18.1.3</ecNumber>
    </submittedName>
</protein>
<dbReference type="EC" id="1.18.1.3" evidence="7"/>
<feature type="domain" description="Reductase C-terminal" evidence="6">
    <location>
        <begin position="326"/>
        <end position="409"/>
    </location>
</feature>
<comment type="cofactor">
    <cofactor evidence="1">
        <name>FAD</name>
        <dbReference type="ChEBI" id="CHEBI:57692"/>
    </cofactor>
</comment>
<gene>
    <name evidence="7" type="primary">andAa</name>
    <name evidence="7" type="ORF">SBRY_30989</name>
</gene>
<dbReference type="InterPro" id="IPR023753">
    <property type="entry name" value="FAD/NAD-binding_dom"/>
</dbReference>
<dbReference type="SUPFAM" id="SSF55424">
    <property type="entry name" value="FAD/NAD-linked reductases, dimerisation (C-terminal) domain"/>
    <property type="match status" value="1"/>
</dbReference>